<dbReference type="GO" id="GO:0043565">
    <property type="term" value="F:sequence-specific DNA binding"/>
    <property type="evidence" value="ECO:0007669"/>
    <property type="project" value="InterPro"/>
</dbReference>
<dbReference type="GO" id="GO:0003700">
    <property type="term" value="F:DNA-binding transcription factor activity"/>
    <property type="evidence" value="ECO:0007669"/>
    <property type="project" value="InterPro"/>
</dbReference>
<sequence length="45" mass="4953">MGIVGKVIDVAMMAGFGSPQTLVRAFRRFMGLTIGQSAHSKWRRS</sequence>
<dbReference type="SUPFAM" id="SSF46689">
    <property type="entry name" value="Homeodomain-like"/>
    <property type="match status" value="1"/>
</dbReference>
<evidence type="ECO:0000259" key="3">
    <source>
        <dbReference type="PROSITE" id="PS01124"/>
    </source>
</evidence>
<evidence type="ECO:0000256" key="2">
    <source>
        <dbReference type="ARBA" id="ARBA00023163"/>
    </source>
</evidence>
<organism evidence="4 5">
    <name type="scientific">Meridianimarinicoccus aquatilis</name>
    <dbReference type="NCBI Taxonomy" id="2552766"/>
    <lineage>
        <taxon>Bacteria</taxon>
        <taxon>Pseudomonadati</taxon>
        <taxon>Pseudomonadota</taxon>
        <taxon>Alphaproteobacteria</taxon>
        <taxon>Rhodobacterales</taxon>
        <taxon>Paracoccaceae</taxon>
        <taxon>Meridianimarinicoccus</taxon>
    </lineage>
</organism>
<dbReference type="InterPro" id="IPR018060">
    <property type="entry name" value="HTH_AraC"/>
</dbReference>
<comment type="caution">
    <text evidence="4">The sequence shown here is derived from an EMBL/GenBank/DDBJ whole genome shotgun (WGS) entry which is preliminary data.</text>
</comment>
<evidence type="ECO:0000313" key="4">
    <source>
        <dbReference type="EMBL" id="TDL91301.1"/>
    </source>
</evidence>
<name>A0A4R6B2A6_9RHOB</name>
<evidence type="ECO:0000256" key="1">
    <source>
        <dbReference type="ARBA" id="ARBA00023015"/>
    </source>
</evidence>
<dbReference type="EMBL" id="SMZO01000002">
    <property type="protein sequence ID" value="TDL91301.1"/>
    <property type="molecule type" value="Genomic_DNA"/>
</dbReference>
<accession>A0A4R6B2A6</accession>
<dbReference type="OrthoDB" id="9783876at2"/>
<feature type="domain" description="HTH araC/xylS-type" evidence="3">
    <location>
        <begin position="1"/>
        <end position="40"/>
    </location>
</feature>
<dbReference type="InterPro" id="IPR009057">
    <property type="entry name" value="Homeodomain-like_sf"/>
</dbReference>
<reference evidence="4 5" key="1">
    <citation type="submission" date="2019-03" db="EMBL/GenBank/DDBJ databases">
        <title>Rhodobacteraceae bacterium SM1902, a new member of the family Rhodobacteraceae isolated from Yantai.</title>
        <authorList>
            <person name="Sun Y."/>
        </authorList>
    </citation>
    <scope>NUCLEOTIDE SEQUENCE [LARGE SCALE GENOMIC DNA]</scope>
    <source>
        <strain evidence="4 5">SM1902</strain>
    </source>
</reference>
<dbReference type="Pfam" id="PF00165">
    <property type="entry name" value="HTH_AraC"/>
    <property type="match status" value="1"/>
</dbReference>
<keyword evidence="2" id="KW-0804">Transcription</keyword>
<dbReference type="Proteomes" id="UP000294562">
    <property type="component" value="Unassembled WGS sequence"/>
</dbReference>
<dbReference type="RefSeq" id="WP_133341141.1">
    <property type="nucleotide sequence ID" value="NZ_SMZO01000002.1"/>
</dbReference>
<gene>
    <name evidence="4" type="ORF">E2L05_01610</name>
</gene>
<protein>
    <submittedName>
        <fullName evidence="4">AraC family transcriptional regulator</fullName>
    </submittedName>
</protein>
<keyword evidence="1" id="KW-0805">Transcription regulation</keyword>
<dbReference type="Gene3D" id="1.10.10.60">
    <property type="entry name" value="Homeodomain-like"/>
    <property type="match status" value="1"/>
</dbReference>
<dbReference type="AlphaFoldDB" id="A0A4R6B2A6"/>
<evidence type="ECO:0000313" key="5">
    <source>
        <dbReference type="Proteomes" id="UP000294562"/>
    </source>
</evidence>
<proteinExistence type="predicted"/>
<keyword evidence="5" id="KW-1185">Reference proteome</keyword>
<dbReference type="PROSITE" id="PS01124">
    <property type="entry name" value="HTH_ARAC_FAMILY_2"/>
    <property type="match status" value="1"/>
</dbReference>